<feature type="non-terminal residue" evidence="2">
    <location>
        <position position="1"/>
    </location>
</feature>
<reference evidence="2" key="1">
    <citation type="submission" date="2020-02" db="EMBL/GenBank/DDBJ databases">
        <authorList>
            <person name="Meier V. D."/>
        </authorList>
    </citation>
    <scope>NUCLEOTIDE SEQUENCE</scope>
    <source>
        <strain evidence="2">AVDCRST_MAG49</strain>
    </source>
</reference>
<feature type="compositionally biased region" description="Basic residues" evidence="1">
    <location>
        <begin position="59"/>
        <end position="75"/>
    </location>
</feature>
<evidence type="ECO:0000256" key="1">
    <source>
        <dbReference type="SAM" id="MobiDB-lite"/>
    </source>
</evidence>
<dbReference type="AlphaFoldDB" id="A0A6J4UKW2"/>
<accession>A0A6J4UKW2</accession>
<feature type="non-terminal residue" evidence="2">
    <location>
        <position position="100"/>
    </location>
</feature>
<gene>
    <name evidence="2" type="ORF">AVDCRST_MAG49-1893</name>
</gene>
<evidence type="ECO:0000313" key="2">
    <source>
        <dbReference type="EMBL" id="CAA9552188.1"/>
    </source>
</evidence>
<organism evidence="2">
    <name type="scientific">uncultured Thermomicrobiales bacterium</name>
    <dbReference type="NCBI Taxonomy" id="1645740"/>
    <lineage>
        <taxon>Bacteria</taxon>
        <taxon>Pseudomonadati</taxon>
        <taxon>Thermomicrobiota</taxon>
        <taxon>Thermomicrobia</taxon>
        <taxon>Thermomicrobiales</taxon>
        <taxon>environmental samples</taxon>
    </lineage>
</organism>
<name>A0A6J4UKW2_9BACT</name>
<feature type="compositionally biased region" description="Basic and acidic residues" evidence="1">
    <location>
        <begin position="1"/>
        <end position="10"/>
    </location>
</feature>
<dbReference type="EMBL" id="CADCWG010000125">
    <property type="protein sequence ID" value="CAA9552188.1"/>
    <property type="molecule type" value="Genomic_DNA"/>
</dbReference>
<proteinExistence type="predicted"/>
<sequence length="100" mass="11455">DDARRRDPAGRQRRGRTARRGVPVRDDDDADRLCRLRHGRARRRADALRARDGRDPALRRMRHGDHPRRPHRRPLLARPAGHGQPPHRGRGARPGGTGRV</sequence>
<protein>
    <submittedName>
        <fullName evidence="2">Uncharacterized protein</fullName>
    </submittedName>
</protein>
<feature type="region of interest" description="Disordered" evidence="1">
    <location>
        <begin position="1"/>
        <end position="100"/>
    </location>
</feature>
<feature type="compositionally biased region" description="Basic and acidic residues" evidence="1">
    <location>
        <begin position="44"/>
        <end position="58"/>
    </location>
</feature>